<reference key="2">
    <citation type="submission" date="2011-11" db="EMBL/GenBank/DDBJ databases">
        <authorList>
            <person name="Shin S.H."/>
            <person name="Kim S."/>
            <person name="Kim J.Y."/>
        </authorList>
    </citation>
    <scope>NUCLEOTIDE SEQUENCE</scope>
    <source>
        <strain>HPL-003</strain>
    </source>
</reference>
<dbReference type="InterPro" id="IPR011009">
    <property type="entry name" value="Kinase-like_dom_sf"/>
</dbReference>
<feature type="domain" description="Protein kinase" evidence="3">
    <location>
        <begin position="133"/>
        <end position="462"/>
    </location>
</feature>
<dbReference type="EMBL" id="CP003107">
    <property type="protein sequence ID" value="AET57800.1"/>
    <property type="molecule type" value="Genomic_DNA"/>
</dbReference>
<name>G7VWY1_PAETH</name>
<dbReference type="PANTHER" id="PTHR10566">
    <property type="entry name" value="CHAPERONE-ACTIVITY OF BC1 COMPLEX CABC1 -RELATED"/>
    <property type="match status" value="1"/>
</dbReference>
<accession>G7VWY1</accession>
<dbReference type="STRING" id="985665.HPL003_05175"/>
<dbReference type="InterPro" id="IPR004147">
    <property type="entry name" value="ABC1_dom"/>
</dbReference>
<evidence type="ECO:0000313" key="5">
    <source>
        <dbReference type="Proteomes" id="UP000005876"/>
    </source>
</evidence>
<dbReference type="GO" id="GO:0004672">
    <property type="term" value="F:protein kinase activity"/>
    <property type="evidence" value="ECO:0007669"/>
    <property type="project" value="InterPro"/>
</dbReference>
<keyword evidence="2" id="KW-1133">Transmembrane helix</keyword>
<dbReference type="eggNOG" id="COG0661">
    <property type="taxonomic scope" value="Bacteria"/>
</dbReference>
<dbReference type="Pfam" id="PF03109">
    <property type="entry name" value="ABC1"/>
    <property type="match status" value="1"/>
</dbReference>
<evidence type="ECO:0000256" key="1">
    <source>
        <dbReference type="ARBA" id="ARBA00009670"/>
    </source>
</evidence>
<protein>
    <submittedName>
        <fullName evidence="4">ABC transporter</fullName>
    </submittedName>
</protein>
<comment type="similarity">
    <text evidence="1">Belongs to the protein kinase superfamily. ADCK protein kinase family.</text>
</comment>
<dbReference type="InterPro" id="IPR000719">
    <property type="entry name" value="Prot_kinase_dom"/>
</dbReference>
<dbReference type="GO" id="GO:0005524">
    <property type="term" value="F:ATP binding"/>
    <property type="evidence" value="ECO:0007669"/>
    <property type="project" value="InterPro"/>
</dbReference>
<dbReference type="SUPFAM" id="SSF56112">
    <property type="entry name" value="Protein kinase-like (PK-like)"/>
    <property type="match status" value="1"/>
</dbReference>
<dbReference type="InterPro" id="IPR050154">
    <property type="entry name" value="UbiB_kinase"/>
</dbReference>
<sequence length="566" mass="64020">MLKKGTNWIKMAVRIKHAGRYREIAMALARHGFGYMVEEMGLFQLLSLPRKWLMRETPESKTLGERIRLVLEDLGPAFIKLGQLASTRTDLLPEPIIRELVKLQDQVPPFSAEIARGILEQELDTSLENIMTRFDDVPLAAASIGQVHLGKLHSGELVAIKIQRPGVNRIIRRDLDILRELTAMAVKRWAWVERYQLSQMVEELGRSLIQELDYNHEARNTEKISLQFEQDPHIHIPKIYWDHTSSRVLTMEFLDGTHLGNREELLRHGYNLKDLAQRLVNSMLHQIFIEGFFHADPHPGNLLVLKNGSLAYLDFGMTGRLSEEMKNHLASLIIALMRKNTDAMVRAIERLGLVEPDTDMNALRADLDKMREDYSDVPFSQVSIGNALNDLFGAAQRHRIGLPSDVLLLGKSLLTLEGVIEHLDPDLSILALAEPFGSKLLKERFSGRRIRGKLLGGATELVETLMELPGQARHLASIISKGKLKLEVTVPELEMLLRRLDQISNRLSFSIVLLAFCIIMVGLIIGSSLNHQATMLWNVPAIEIGFVVALLMVAFLLYSIFKSGRF</sequence>
<keyword evidence="2" id="KW-0472">Membrane</keyword>
<dbReference type="HOGENOM" id="CLU_006533_0_2_9"/>
<dbReference type="Proteomes" id="UP000005876">
    <property type="component" value="Chromosome"/>
</dbReference>
<dbReference type="AlphaFoldDB" id="G7VWY1"/>
<dbReference type="PANTHER" id="PTHR10566:SF113">
    <property type="entry name" value="PROTEIN ACTIVITY OF BC1 COMPLEX KINASE 7, CHLOROPLASTIC"/>
    <property type="match status" value="1"/>
</dbReference>
<evidence type="ECO:0000313" key="4">
    <source>
        <dbReference type="EMBL" id="AET57800.1"/>
    </source>
</evidence>
<proteinExistence type="inferred from homology"/>
<feature type="transmembrane region" description="Helical" evidence="2">
    <location>
        <begin position="507"/>
        <end position="529"/>
    </location>
</feature>
<organism evidence="4 5">
    <name type="scientific">Paenibacillus terrae (strain HPL-003)</name>
    <dbReference type="NCBI Taxonomy" id="985665"/>
    <lineage>
        <taxon>Bacteria</taxon>
        <taxon>Bacillati</taxon>
        <taxon>Bacillota</taxon>
        <taxon>Bacilli</taxon>
        <taxon>Bacillales</taxon>
        <taxon>Paenibacillaceae</taxon>
        <taxon>Paenibacillus</taxon>
    </lineage>
</organism>
<feature type="transmembrane region" description="Helical" evidence="2">
    <location>
        <begin position="541"/>
        <end position="561"/>
    </location>
</feature>
<reference evidence="5" key="1">
    <citation type="submission" date="2011-11" db="EMBL/GenBank/DDBJ databases">
        <title>Complete sequence of Paenibacillus terrae HPL-003.</title>
        <authorList>
            <person name="Shin S.H."/>
            <person name="Kim S."/>
            <person name="Kim J.Y."/>
        </authorList>
    </citation>
    <scope>NUCLEOTIDE SEQUENCE [LARGE SCALE GENOMIC DNA]</scope>
    <source>
        <strain evidence="5">HPL-003</strain>
    </source>
</reference>
<dbReference type="PROSITE" id="PS50011">
    <property type="entry name" value="PROTEIN_KINASE_DOM"/>
    <property type="match status" value="1"/>
</dbReference>
<evidence type="ECO:0000256" key="2">
    <source>
        <dbReference type="SAM" id="Phobius"/>
    </source>
</evidence>
<keyword evidence="2" id="KW-0812">Transmembrane</keyword>
<gene>
    <name evidence="4" type="ordered locus">HPL003_05175</name>
</gene>
<dbReference type="KEGG" id="pta:HPL003_05175"/>
<dbReference type="CDD" id="cd05121">
    <property type="entry name" value="ABC1_ADCK3-like"/>
    <property type="match status" value="1"/>
</dbReference>
<reference evidence="4 5" key="3">
    <citation type="journal article" date="2012" name="J. Bacteriol.">
        <title>Genome Sequence of Paenibacillus terrae HPL-003, a Xylanase-Producing Bacterium Isolated from Soil Found in Forest Residue.</title>
        <authorList>
            <person name="Shin S.H."/>
            <person name="Kim S."/>
            <person name="Kim J.Y."/>
            <person name="Song H.Y."/>
            <person name="Cho S.J."/>
            <person name="Kim D.R."/>
            <person name="Lee K.I."/>
            <person name="Lim H.K."/>
            <person name="Park N.J."/>
            <person name="Hwang I.T."/>
            <person name="Yang K.S."/>
        </authorList>
    </citation>
    <scope>NUCLEOTIDE SEQUENCE [LARGE SCALE GENOMIC DNA]</scope>
    <source>
        <strain evidence="4 5">HPL-003</strain>
    </source>
</reference>
<evidence type="ECO:0000259" key="3">
    <source>
        <dbReference type="PROSITE" id="PS50011"/>
    </source>
</evidence>